<dbReference type="InterPro" id="IPR017853">
    <property type="entry name" value="GH"/>
</dbReference>
<reference evidence="7 8" key="1">
    <citation type="submission" date="2020-08" db="EMBL/GenBank/DDBJ databases">
        <title>Genome public.</title>
        <authorList>
            <person name="Liu C."/>
            <person name="Sun Q."/>
        </authorList>
    </citation>
    <scope>NUCLEOTIDE SEQUENCE [LARGE SCALE GENOMIC DNA]</scope>
    <source>
        <strain evidence="7 8">NSJ-71</strain>
    </source>
</reference>
<feature type="chain" id="PRO_5046973640" evidence="5">
    <location>
        <begin position="27"/>
        <end position="957"/>
    </location>
</feature>
<evidence type="ECO:0000256" key="1">
    <source>
        <dbReference type="ARBA" id="ARBA00008061"/>
    </source>
</evidence>
<evidence type="ECO:0000313" key="7">
    <source>
        <dbReference type="EMBL" id="MBC5727808.1"/>
    </source>
</evidence>
<keyword evidence="4" id="KW-0472">Membrane</keyword>
<keyword evidence="3" id="KW-0624">Polysaccharide degradation</keyword>
<dbReference type="NCBIfam" id="TIGR02104">
    <property type="entry name" value="pulA_typeI"/>
    <property type="match status" value="1"/>
</dbReference>
<evidence type="ECO:0000256" key="4">
    <source>
        <dbReference type="SAM" id="Phobius"/>
    </source>
</evidence>
<dbReference type="InterPro" id="IPR013780">
    <property type="entry name" value="Glyco_hydro_b"/>
</dbReference>
<sequence length="957" mass="105728">MLLKRLITGVLTAMIMAGMCASAISAAEEKKVENKKVNYQTYEAELDKTAYSGSDLGAVWSEDSTTFKVWAPKAATVKLNLYEHGSDEEGDGGSIATKTMELDKKTGVWSIKVSGNLAGKYYTYSVKNGDTVTETGDVYAKACGVNGKRSMVVNLNSTNPDGWENDVHVTVSNPTEASVWEVSVADFSSSESSGVSKSNRGKFLAFTEEGTTVNGIQGGTPTCVDYLKKLGVKYVQIMPFCDFGSVDESKDIMSQYNWGYDPVNYNCPEGSYSTNPYDGNVRIKECKQMIQALHNAGIGVIMDVVYNHTYSTDSVFQNTVPNYYYRMNEDGTFSNGSGCGNDTASEHKMFRKYMIDSVTYWAKEYHIDGFRFDLMGLHDVETLNQVRDALDKLYDNDIGKKIIMYGEAWNMPTACNEGTVMANQGNLKQLNDRIGAFDDTIRDAIKGSTGGTDGAFVQDGSKKGNLKVGIAGQSDRTSGWANVPSQCVTYASCHDNLCLYDKLVDSVYGRDSEYRKRYEDLVAMNKLSAAIVMTSQGIPFMLAGEEFARSKDGDENSYASSREKNMLDWNNINEYSDIVEYYRGLMQIREEFAAFKDCTAKSANAINYLNDLPKTVVGYKLNNTEQGKWNQVCVLFNGGDESQNVKVEGKWVIVADNETAGLRNLGEVDGSVEVKAHSAVVMADKQGFDNAQLTIREGAVVVNYYDNKTHDLISTQTVTGGIGKAYDLAENAFTLNYDIKKTDGDAKGFFTDGVLHAKVYVEKYDGTFSTVTYHFVDKESGKDLVDSYSIKNRTGVEYYTPEIPGIENYRLILDELPNNASGVLPNKDFDVTFKYEKIADDDKSKDECRVNVIYMDGSGKVVEKTTLTGAEGEAYTAEEKEFEDMTLRFVPSNANGNFTKTEVNVIYSYSNDPDPLKSVMVVVYIAAGLILAGCVASTLYTNIKRKKAFAESMDIDE</sequence>
<dbReference type="Pfam" id="PF21653">
    <property type="entry name" value="pulA_all-beta"/>
    <property type="match status" value="1"/>
</dbReference>
<dbReference type="EMBL" id="JACOPS010000002">
    <property type="protein sequence ID" value="MBC5727808.1"/>
    <property type="molecule type" value="Genomic_DNA"/>
</dbReference>
<dbReference type="InterPro" id="IPR011840">
    <property type="entry name" value="PulA_typeI"/>
</dbReference>
<feature type="transmembrane region" description="Helical" evidence="4">
    <location>
        <begin position="921"/>
        <end position="943"/>
    </location>
</feature>
<keyword evidence="8" id="KW-1185">Reference proteome</keyword>
<dbReference type="CDD" id="cd02860">
    <property type="entry name" value="E_set_Pullulanase"/>
    <property type="match status" value="1"/>
</dbReference>
<protein>
    <submittedName>
        <fullName evidence="7">Type I pullulanase</fullName>
        <ecNumber evidence="7">3.2.1.41</ecNumber>
    </submittedName>
</protein>
<keyword evidence="3" id="KW-0136">Cellulose degradation</keyword>
<keyword evidence="3" id="KW-0119">Carbohydrate metabolism</keyword>
<dbReference type="Gene3D" id="3.20.20.80">
    <property type="entry name" value="Glycosidases"/>
    <property type="match status" value="1"/>
</dbReference>
<dbReference type="GO" id="GO:0051060">
    <property type="term" value="F:pullulanase activity"/>
    <property type="evidence" value="ECO:0007669"/>
    <property type="project" value="UniProtKB-EC"/>
</dbReference>
<comment type="similarity">
    <text evidence="1">Belongs to the glycosyl hydrolase 13 family.</text>
</comment>
<keyword evidence="7" id="KW-0326">Glycosidase</keyword>
<keyword evidence="4" id="KW-0812">Transmembrane</keyword>
<keyword evidence="2" id="KW-0677">Repeat</keyword>
<evidence type="ECO:0000313" key="8">
    <source>
        <dbReference type="Proteomes" id="UP000636755"/>
    </source>
</evidence>
<proteinExistence type="inferred from homology"/>
<keyword evidence="5" id="KW-0732">Signal</keyword>
<evidence type="ECO:0000256" key="5">
    <source>
        <dbReference type="SAM" id="SignalP"/>
    </source>
</evidence>
<feature type="domain" description="Glycosyl hydrolase family 13 catalytic" evidence="6">
    <location>
        <begin position="181"/>
        <end position="589"/>
    </location>
</feature>
<evidence type="ECO:0000256" key="2">
    <source>
        <dbReference type="ARBA" id="ARBA00022737"/>
    </source>
</evidence>
<dbReference type="Gene3D" id="2.60.40.10">
    <property type="entry name" value="Immunoglobulins"/>
    <property type="match status" value="1"/>
</dbReference>
<dbReference type="Proteomes" id="UP000636755">
    <property type="component" value="Unassembled WGS sequence"/>
</dbReference>
<dbReference type="Gene3D" id="3.10.20.320">
    <property type="entry name" value="Putative peptidoglycan bound protein (lpxtg motif)"/>
    <property type="match status" value="3"/>
</dbReference>
<dbReference type="PANTHER" id="PTHR43002">
    <property type="entry name" value="GLYCOGEN DEBRANCHING ENZYME"/>
    <property type="match status" value="1"/>
</dbReference>
<dbReference type="InterPro" id="IPR049117">
    <property type="entry name" value="pulA_all-beta"/>
</dbReference>
<name>A0ABR7HJU9_9FIRM</name>
<gene>
    <name evidence="7" type="primary">pulA</name>
    <name evidence="7" type="ORF">H8R91_04580</name>
</gene>
<dbReference type="SUPFAM" id="SSF81296">
    <property type="entry name" value="E set domains"/>
    <property type="match status" value="1"/>
</dbReference>
<dbReference type="Pfam" id="PF06458">
    <property type="entry name" value="MucBP"/>
    <property type="match status" value="3"/>
</dbReference>
<dbReference type="Gene3D" id="2.60.40.1180">
    <property type="entry name" value="Golgi alpha-mannosidase II"/>
    <property type="match status" value="1"/>
</dbReference>
<dbReference type="InterPro" id="IPR013783">
    <property type="entry name" value="Ig-like_fold"/>
</dbReference>
<dbReference type="InterPro" id="IPR014756">
    <property type="entry name" value="Ig_E-set"/>
</dbReference>
<evidence type="ECO:0000256" key="3">
    <source>
        <dbReference type="ARBA" id="ARBA00023001"/>
    </source>
</evidence>
<dbReference type="SUPFAM" id="SSF51445">
    <property type="entry name" value="(Trans)glycosidases"/>
    <property type="match status" value="1"/>
</dbReference>
<dbReference type="EC" id="3.2.1.41" evidence="7"/>
<dbReference type="Pfam" id="PF02922">
    <property type="entry name" value="CBM_48"/>
    <property type="match status" value="1"/>
</dbReference>
<dbReference type="SMART" id="SM00642">
    <property type="entry name" value="Aamy"/>
    <property type="match status" value="1"/>
</dbReference>
<feature type="signal peptide" evidence="5">
    <location>
        <begin position="1"/>
        <end position="26"/>
    </location>
</feature>
<organism evidence="7 8">
    <name type="scientific">Ruminococcus intestinalis</name>
    <dbReference type="NCBI Taxonomy" id="2763066"/>
    <lineage>
        <taxon>Bacteria</taxon>
        <taxon>Bacillati</taxon>
        <taxon>Bacillota</taxon>
        <taxon>Clostridia</taxon>
        <taxon>Eubacteriales</taxon>
        <taxon>Oscillospiraceae</taxon>
        <taxon>Ruminococcus</taxon>
    </lineage>
</organism>
<dbReference type="InterPro" id="IPR006047">
    <property type="entry name" value="GH13_cat_dom"/>
</dbReference>
<accession>A0ABR7HJU9</accession>
<dbReference type="Pfam" id="PF00128">
    <property type="entry name" value="Alpha-amylase"/>
    <property type="match status" value="1"/>
</dbReference>
<dbReference type="InterPro" id="IPR004193">
    <property type="entry name" value="Glyco_hydro_13_N"/>
</dbReference>
<keyword evidence="7" id="KW-0378">Hydrolase</keyword>
<dbReference type="RefSeq" id="WP_186935075.1">
    <property type="nucleotide sequence ID" value="NZ_JACOPS010000002.1"/>
</dbReference>
<dbReference type="InterPro" id="IPR009459">
    <property type="entry name" value="MucBP_dom"/>
</dbReference>
<dbReference type="CDD" id="cd11341">
    <property type="entry name" value="AmyAc_Pullulanase_LD-like"/>
    <property type="match status" value="1"/>
</dbReference>
<evidence type="ECO:0000259" key="6">
    <source>
        <dbReference type="SMART" id="SM00642"/>
    </source>
</evidence>
<keyword evidence="4" id="KW-1133">Transmembrane helix</keyword>
<comment type="caution">
    <text evidence="7">The sequence shown here is derived from an EMBL/GenBank/DDBJ whole genome shotgun (WGS) entry which is preliminary data.</text>
</comment>